<dbReference type="KEGG" id="nhy:JQS43_24115"/>
<dbReference type="RefSeq" id="WP_239676665.1">
    <property type="nucleotide sequence ID" value="NZ_CP070499.1"/>
</dbReference>
<dbReference type="Proteomes" id="UP000662857">
    <property type="component" value="Chromosome"/>
</dbReference>
<name>A0A895Y9V5_9ACTN</name>
<reference evidence="1" key="1">
    <citation type="submission" date="2021-02" db="EMBL/GenBank/DDBJ databases">
        <title>Natrosporangium hydrolyticum gen. nov., sp. nov, a haloalkaliphilic actinobacterium from a soda solonchak soil.</title>
        <authorList>
            <person name="Sorokin D.Y."/>
            <person name="Khijniak T.V."/>
            <person name="Zakharycheva A.P."/>
            <person name="Boueva O.V."/>
            <person name="Ariskina E.V."/>
            <person name="Hahnke R.L."/>
            <person name="Bunk B."/>
            <person name="Sproer C."/>
            <person name="Schumann P."/>
            <person name="Evtushenko L.I."/>
            <person name="Kublanov I.V."/>
        </authorList>
    </citation>
    <scope>NUCLEOTIDE SEQUENCE</scope>
    <source>
        <strain evidence="1">DSM 106523</strain>
    </source>
</reference>
<dbReference type="Pfam" id="PF02566">
    <property type="entry name" value="OsmC"/>
    <property type="match status" value="1"/>
</dbReference>
<dbReference type="InterPro" id="IPR036102">
    <property type="entry name" value="OsmC/Ohrsf"/>
</dbReference>
<evidence type="ECO:0000313" key="1">
    <source>
        <dbReference type="EMBL" id="QSB14527.1"/>
    </source>
</evidence>
<dbReference type="PANTHER" id="PTHR34352:SF1">
    <property type="entry name" value="PROTEIN YHFA"/>
    <property type="match status" value="1"/>
</dbReference>
<dbReference type="PANTHER" id="PTHR34352">
    <property type="entry name" value="PROTEIN YHFA"/>
    <property type="match status" value="1"/>
</dbReference>
<organism evidence="1 2">
    <name type="scientific">Natronosporangium hydrolyticum</name>
    <dbReference type="NCBI Taxonomy" id="2811111"/>
    <lineage>
        <taxon>Bacteria</taxon>
        <taxon>Bacillati</taxon>
        <taxon>Actinomycetota</taxon>
        <taxon>Actinomycetes</taxon>
        <taxon>Micromonosporales</taxon>
        <taxon>Micromonosporaceae</taxon>
        <taxon>Natronosporangium</taxon>
    </lineage>
</organism>
<sequence length="139" mass="14918">MSDQKLRSVTLRRTEEGRFVATNPHGAAVELGTGDDVFSPVELLLAGIAGCTGMDVAAITARRAEPESFEVSITARKERDDAGNHLADLEVVFRVSFPAGEAGDAAREVLPEAVTRSHTRLCTVSQTVERATPITVRIE</sequence>
<accession>A0A895Y9V5</accession>
<protein>
    <submittedName>
        <fullName evidence="1">OsmC family protein</fullName>
    </submittedName>
</protein>
<dbReference type="AlphaFoldDB" id="A0A895Y9V5"/>
<evidence type="ECO:0000313" key="2">
    <source>
        <dbReference type="Proteomes" id="UP000662857"/>
    </source>
</evidence>
<dbReference type="InterPro" id="IPR003718">
    <property type="entry name" value="OsmC/Ohr_fam"/>
</dbReference>
<dbReference type="Gene3D" id="3.30.300.20">
    <property type="match status" value="1"/>
</dbReference>
<gene>
    <name evidence="1" type="ORF">JQS43_24115</name>
</gene>
<dbReference type="SUPFAM" id="SSF82784">
    <property type="entry name" value="OsmC-like"/>
    <property type="match status" value="1"/>
</dbReference>
<proteinExistence type="predicted"/>
<dbReference type="InterPro" id="IPR015946">
    <property type="entry name" value="KH_dom-like_a/b"/>
</dbReference>
<keyword evidence="2" id="KW-1185">Reference proteome</keyword>
<dbReference type="EMBL" id="CP070499">
    <property type="protein sequence ID" value="QSB14527.1"/>
    <property type="molecule type" value="Genomic_DNA"/>
</dbReference>